<keyword evidence="3" id="KW-1185">Reference proteome</keyword>
<reference evidence="2 3" key="1">
    <citation type="submission" date="2009-10" db="EMBL/GenBank/DDBJ databases">
        <authorList>
            <consortium name="Los Alamos National Laboratory (LANL)"/>
            <consortium name="National Microbial Pathogen Data Resource (NMPDR)"/>
            <person name="Munk A.C."/>
            <person name="Chertkov O."/>
            <person name="Tapia R."/>
            <person name="Green L."/>
            <person name="Rogers Y."/>
            <person name="Detter J.C."/>
            <person name="Bruce D."/>
            <person name="Brettin T.S."/>
            <person name="Colwell R.R."/>
            <person name="Huq A."/>
            <person name="Grim C.J."/>
            <person name="Hasan N.A."/>
            <person name="Bartels D."/>
            <person name="Vonstein V."/>
        </authorList>
    </citation>
    <scope>NUCLEOTIDE SEQUENCE [LARGE SCALE GENOMIC DNA]</scope>
    <source>
        <strain evidence="2 3">CIP 102891</strain>
    </source>
</reference>
<comment type="caution">
    <text evidence="2">The sequence shown here is derived from an EMBL/GenBank/DDBJ whole genome shotgun (WGS) entry which is preliminary data.</text>
</comment>
<keyword evidence="1" id="KW-1133">Transmembrane helix</keyword>
<dbReference type="EMBL" id="ACZV01000005">
    <property type="protein sequence ID" value="EEX92521.1"/>
    <property type="molecule type" value="Genomic_DNA"/>
</dbReference>
<gene>
    <name evidence="2" type="ORF">VIA_003166</name>
</gene>
<evidence type="ECO:0000313" key="3">
    <source>
        <dbReference type="Proteomes" id="UP000003515"/>
    </source>
</evidence>
<keyword evidence="1" id="KW-0812">Transmembrane</keyword>
<keyword evidence="1" id="KW-0472">Membrane</keyword>
<protein>
    <submittedName>
        <fullName evidence="2">Uncharacterized protein</fullName>
    </submittedName>
</protein>
<sequence>MLLKAVIRLNDYKGATWHMLCVTVFVLPMMVYTAESKGFLVV</sequence>
<proteinExistence type="predicted"/>
<name>A0ABM9YYP9_VIBOR</name>
<organism evidence="2 3">
    <name type="scientific">Vibrio orientalis CIP 102891 = ATCC 33934</name>
    <dbReference type="NCBI Taxonomy" id="675816"/>
    <lineage>
        <taxon>Bacteria</taxon>
        <taxon>Pseudomonadati</taxon>
        <taxon>Pseudomonadota</taxon>
        <taxon>Gammaproteobacteria</taxon>
        <taxon>Vibrionales</taxon>
        <taxon>Vibrionaceae</taxon>
        <taxon>Vibrio</taxon>
        <taxon>Vibrio oreintalis group</taxon>
    </lineage>
</organism>
<dbReference type="Proteomes" id="UP000003515">
    <property type="component" value="Unassembled WGS sequence"/>
</dbReference>
<feature type="transmembrane region" description="Helical" evidence="1">
    <location>
        <begin position="15"/>
        <end position="34"/>
    </location>
</feature>
<evidence type="ECO:0000256" key="1">
    <source>
        <dbReference type="SAM" id="Phobius"/>
    </source>
</evidence>
<accession>A0ABM9YYP9</accession>
<evidence type="ECO:0000313" key="2">
    <source>
        <dbReference type="EMBL" id="EEX92521.1"/>
    </source>
</evidence>